<reference evidence="4 5" key="1">
    <citation type="submission" date="2021-06" db="EMBL/GenBank/DDBJ databases">
        <title>Caerostris darwini draft genome.</title>
        <authorList>
            <person name="Kono N."/>
            <person name="Arakawa K."/>
        </authorList>
    </citation>
    <scope>NUCLEOTIDE SEQUENCE [LARGE SCALE GENOMIC DNA]</scope>
</reference>
<proteinExistence type="inferred from homology"/>
<dbReference type="Pfam" id="PF00838">
    <property type="entry name" value="TCTP"/>
    <property type="match status" value="1"/>
</dbReference>
<dbReference type="Proteomes" id="UP001054837">
    <property type="component" value="Unassembled WGS sequence"/>
</dbReference>
<comment type="similarity">
    <text evidence="2">Belongs to the TCTP family.</text>
</comment>
<dbReference type="InterPro" id="IPR011057">
    <property type="entry name" value="Mss4-like_sf"/>
</dbReference>
<evidence type="ECO:0000313" key="5">
    <source>
        <dbReference type="Proteomes" id="UP001054837"/>
    </source>
</evidence>
<dbReference type="PRINTS" id="PR01653">
    <property type="entry name" value="TCTPROTEIN"/>
</dbReference>
<sequence>MIIFKDLISEDEMFTDAFLYNLVDDCLYEVECSHVVRNTPALQLEGSNPVEVGDGSQEEDFRESGFDLVLNQRLVETTFSSKNDFRDYLKRYSKELERKWNASGAPKEVVDLSKQNFIKAVKLVVPKFENFRFYLGESCHPSGLLAMLEVREVSGSRVPLMIFIKEACLYLNPATPTHPNREESFPKCVPSLVQRCETGSRKATSSLLSYLSVAFPRDQETARLSPRMVDA</sequence>
<dbReference type="Gene3D" id="2.170.150.10">
    <property type="entry name" value="Metal Binding Protein, Guanine Nucleotide Exchange Factor, Chain A"/>
    <property type="match status" value="1"/>
</dbReference>
<dbReference type="GO" id="GO:0005737">
    <property type="term" value="C:cytoplasm"/>
    <property type="evidence" value="ECO:0007669"/>
    <property type="project" value="TreeGrafter"/>
</dbReference>
<dbReference type="InterPro" id="IPR018105">
    <property type="entry name" value="Translational_control_tumour_p"/>
</dbReference>
<evidence type="ECO:0000313" key="4">
    <source>
        <dbReference type="EMBL" id="GIY83606.1"/>
    </source>
</evidence>
<dbReference type="PANTHER" id="PTHR11991">
    <property type="entry name" value="TRANSLATIONALLY CONTROLLED TUMOR PROTEIN-RELATED"/>
    <property type="match status" value="1"/>
</dbReference>
<feature type="domain" description="TCTP" evidence="3">
    <location>
        <begin position="1"/>
        <end position="173"/>
    </location>
</feature>
<dbReference type="AlphaFoldDB" id="A0AAV4WM59"/>
<gene>
    <name evidence="4" type="ORF">CDAR_32421</name>
</gene>
<dbReference type="SUPFAM" id="SSF51316">
    <property type="entry name" value="Mss4-like"/>
    <property type="match status" value="1"/>
</dbReference>
<organism evidence="4 5">
    <name type="scientific">Caerostris darwini</name>
    <dbReference type="NCBI Taxonomy" id="1538125"/>
    <lineage>
        <taxon>Eukaryota</taxon>
        <taxon>Metazoa</taxon>
        <taxon>Ecdysozoa</taxon>
        <taxon>Arthropoda</taxon>
        <taxon>Chelicerata</taxon>
        <taxon>Arachnida</taxon>
        <taxon>Araneae</taxon>
        <taxon>Araneomorphae</taxon>
        <taxon>Entelegynae</taxon>
        <taxon>Araneoidea</taxon>
        <taxon>Araneidae</taxon>
        <taxon>Caerostris</taxon>
    </lineage>
</organism>
<dbReference type="GO" id="GO:0005509">
    <property type="term" value="F:calcium ion binding"/>
    <property type="evidence" value="ECO:0007669"/>
    <property type="project" value="TreeGrafter"/>
</dbReference>
<accession>A0AAV4WM59</accession>
<protein>
    <recommendedName>
        <fullName evidence="1">Translationally-controlled tumor protein homolog</fullName>
    </recommendedName>
</protein>
<dbReference type="EMBL" id="BPLQ01014835">
    <property type="protein sequence ID" value="GIY83606.1"/>
    <property type="molecule type" value="Genomic_DNA"/>
</dbReference>
<evidence type="ECO:0000256" key="2">
    <source>
        <dbReference type="PROSITE-ProRule" id="PRU01133"/>
    </source>
</evidence>
<comment type="caution">
    <text evidence="4">The sequence shown here is derived from an EMBL/GenBank/DDBJ whole genome shotgun (WGS) entry which is preliminary data.</text>
</comment>
<dbReference type="InterPro" id="IPR034737">
    <property type="entry name" value="TCTP"/>
</dbReference>
<keyword evidence="5" id="KW-1185">Reference proteome</keyword>
<evidence type="ECO:0000259" key="3">
    <source>
        <dbReference type="PROSITE" id="PS51797"/>
    </source>
</evidence>
<name>A0AAV4WM59_9ARAC</name>
<dbReference type="PANTHER" id="PTHR11991:SF0">
    <property type="entry name" value="TRANSLATIONALLY-CONTROLLED TUMOR PROTEIN"/>
    <property type="match status" value="1"/>
</dbReference>
<dbReference type="PROSITE" id="PS51797">
    <property type="entry name" value="TCTP_3"/>
    <property type="match status" value="1"/>
</dbReference>
<evidence type="ECO:0000256" key="1">
    <source>
        <dbReference type="ARBA" id="ARBA00014759"/>
    </source>
</evidence>
<dbReference type="InterPro" id="IPR011323">
    <property type="entry name" value="Mss4/transl-control_tumour"/>
</dbReference>